<sequence length="693" mass="79706">MIFSAERGSPPMMLRCWRLITAVLIFIFVVELQRVDCSKSFAEIIDNNNSRVESLKNVNFLVGIAERGVSLKNESSIEVRECVKDLKVFLEAVEANEIWAIKLIDAFGNMPRSFIWGNNFWFSSGELCSDVSEPFYISLSSNIPRATSGNLMNATSPYKMHLQMIYFNYTSSLQLDLKQQYQPYIEIGLCVSAKCPKEAIVSWTEQYFKDKRYGPQLVYDIDMATIDSKVPEFKLEIFASTGIILLALIGIVISSLAVFAEVTYILQQRRLEISKNKTIAEAFRGEKFVMCFSLRENFPRVLKATAPKDFVPVIAGLRTIVCLWVTLLHIYYHSMFTRNNIQFLYAKLESFILQPILQACFYVDVFFTISGFLLAYNLLTSSHHVETIKSNTFFQNVKLYVKLVIHRHFRLMPVFILTMVDTDLYCKETWWYNLLYINNALPLSRMCSSWGWYIACEMQFYICFLAIMFIYIKNEGAGKALFISSGIIMVTVSFFCYYSNGITFQIDVISLTTENVYIKPWTRVPPYFGGVFMGWFLYRIRNSTVKLSTLTRTTFWVVAIVIHLATIFMSYWKTTPVWLVSSIMSFGKVLFGIFIGSLISICQLGYGGAFAKVMGSRLFLYLNKFSFSMYMVAPIVITILFGLRTEPSTFNELTAASEIFAVIFISHIFSVVITLFIEIPFQRLSSQYILKRV</sequence>
<dbReference type="InterPro" id="IPR002656">
    <property type="entry name" value="Acyl_transf_3_dom"/>
</dbReference>
<dbReference type="EMBL" id="LR899009">
    <property type="protein sequence ID" value="CAD7078531.1"/>
    <property type="molecule type" value="Genomic_DNA"/>
</dbReference>
<feature type="signal peptide" evidence="2">
    <location>
        <begin position="1"/>
        <end position="32"/>
    </location>
</feature>
<dbReference type="Pfam" id="PF20146">
    <property type="entry name" value="NRF"/>
    <property type="match status" value="1"/>
</dbReference>
<feature type="transmembrane region" description="Helical" evidence="1">
    <location>
        <begin position="237"/>
        <end position="266"/>
    </location>
</feature>
<organism evidence="4 5">
    <name type="scientific">Hermetia illucens</name>
    <name type="common">Black soldier fly</name>
    <dbReference type="NCBI Taxonomy" id="343691"/>
    <lineage>
        <taxon>Eukaryota</taxon>
        <taxon>Metazoa</taxon>
        <taxon>Ecdysozoa</taxon>
        <taxon>Arthropoda</taxon>
        <taxon>Hexapoda</taxon>
        <taxon>Insecta</taxon>
        <taxon>Pterygota</taxon>
        <taxon>Neoptera</taxon>
        <taxon>Endopterygota</taxon>
        <taxon>Diptera</taxon>
        <taxon>Brachycera</taxon>
        <taxon>Stratiomyomorpha</taxon>
        <taxon>Stratiomyidae</taxon>
        <taxon>Hermetiinae</taxon>
        <taxon>Hermetia</taxon>
    </lineage>
</organism>
<evidence type="ECO:0000259" key="3">
    <source>
        <dbReference type="SMART" id="SM00703"/>
    </source>
</evidence>
<dbReference type="SMART" id="SM00703">
    <property type="entry name" value="NRF"/>
    <property type="match status" value="1"/>
</dbReference>
<feature type="transmembrane region" description="Helical" evidence="1">
    <location>
        <begin position="450"/>
        <end position="472"/>
    </location>
</feature>
<evidence type="ECO:0000256" key="1">
    <source>
        <dbReference type="SAM" id="Phobius"/>
    </source>
</evidence>
<proteinExistence type="predicted"/>
<feature type="transmembrane region" description="Helical" evidence="1">
    <location>
        <begin position="655"/>
        <end position="677"/>
    </location>
</feature>
<dbReference type="PANTHER" id="PTHR11161:SF15">
    <property type="entry name" value="GH19286P-RELATED"/>
    <property type="match status" value="1"/>
</dbReference>
<feature type="transmembrane region" description="Helical" evidence="1">
    <location>
        <begin position="352"/>
        <end position="379"/>
    </location>
</feature>
<feature type="chain" id="PRO_5030532201" description="Nose resistant-to-fluoxetine protein N-terminal domain-containing protein" evidence="2">
    <location>
        <begin position="33"/>
        <end position="693"/>
    </location>
</feature>
<keyword evidence="1" id="KW-0812">Transmembrane</keyword>
<dbReference type="InterPro" id="IPR052728">
    <property type="entry name" value="O2_lipid_transport_reg"/>
</dbReference>
<keyword evidence="1" id="KW-0472">Membrane</keyword>
<dbReference type="Pfam" id="PF01757">
    <property type="entry name" value="Acyl_transf_3"/>
    <property type="match status" value="1"/>
</dbReference>
<accession>A0A7R8YME0</accession>
<dbReference type="GO" id="GO:0016747">
    <property type="term" value="F:acyltransferase activity, transferring groups other than amino-acyl groups"/>
    <property type="evidence" value="ECO:0007669"/>
    <property type="project" value="InterPro"/>
</dbReference>
<reference evidence="4 5" key="1">
    <citation type="submission" date="2020-11" db="EMBL/GenBank/DDBJ databases">
        <authorList>
            <person name="Wallbank WR R."/>
            <person name="Pardo Diaz C."/>
            <person name="Kozak K."/>
            <person name="Martin S."/>
            <person name="Jiggins C."/>
            <person name="Moest M."/>
            <person name="Warren A I."/>
            <person name="Generalovic N T."/>
            <person name="Byers J.R.P. K."/>
            <person name="Montejo-Kovacevich G."/>
            <person name="Yen C E."/>
        </authorList>
    </citation>
    <scope>NUCLEOTIDE SEQUENCE [LARGE SCALE GENOMIC DNA]</scope>
</reference>
<dbReference type="InParanoid" id="A0A7R8YME0"/>
<protein>
    <recommendedName>
        <fullName evidence="3">Nose resistant-to-fluoxetine protein N-terminal domain-containing protein</fullName>
    </recommendedName>
</protein>
<feature type="transmembrane region" description="Helical" evidence="1">
    <location>
        <begin position="550"/>
        <end position="572"/>
    </location>
</feature>
<dbReference type="AlphaFoldDB" id="A0A7R8YME0"/>
<dbReference type="InterPro" id="IPR006621">
    <property type="entry name" value="Nose-resist-to-fluoxetine_N"/>
</dbReference>
<feature type="transmembrane region" description="Helical" evidence="1">
    <location>
        <begin position="481"/>
        <end position="500"/>
    </location>
</feature>
<feature type="domain" description="Nose resistant-to-fluoxetine protein N-terminal" evidence="3">
    <location>
        <begin position="79"/>
        <end position="225"/>
    </location>
</feature>
<dbReference type="PANTHER" id="PTHR11161">
    <property type="entry name" value="O-ACYLTRANSFERASE"/>
    <property type="match status" value="1"/>
</dbReference>
<evidence type="ECO:0000313" key="4">
    <source>
        <dbReference type="EMBL" id="CAD7078531.1"/>
    </source>
</evidence>
<gene>
    <name evidence="4" type="ORF">HERILL_LOCUS1792</name>
</gene>
<feature type="transmembrane region" description="Helical" evidence="1">
    <location>
        <begin position="618"/>
        <end position="643"/>
    </location>
</feature>
<keyword evidence="2" id="KW-0732">Signal</keyword>
<evidence type="ECO:0000256" key="2">
    <source>
        <dbReference type="SAM" id="SignalP"/>
    </source>
</evidence>
<name>A0A7R8YME0_HERIL</name>
<feature type="transmembrane region" description="Helical" evidence="1">
    <location>
        <begin position="578"/>
        <end position="606"/>
    </location>
</feature>
<dbReference type="OrthoDB" id="207378at2759"/>
<keyword evidence="5" id="KW-1185">Reference proteome</keyword>
<dbReference type="Proteomes" id="UP000594454">
    <property type="component" value="Chromosome 1"/>
</dbReference>
<feature type="transmembrane region" description="Helical" evidence="1">
    <location>
        <begin position="310"/>
        <end position="332"/>
    </location>
</feature>
<evidence type="ECO:0000313" key="5">
    <source>
        <dbReference type="Proteomes" id="UP000594454"/>
    </source>
</evidence>
<keyword evidence="1" id="KW-1133">Transmembrane helix</keyword>